<gene>
    <name evidence="2" type="ORF">Strvi_6451</name>
</gene>
<evidence type="ECO:0000313" key="3">
    <source>
        <dbReference type="Proteomes" id="UP000008703"/>
    </source>
</evidence>
<reference evidence="2" key="1">
    <citation type="submission" date="2011-08" db="EMBL/GenBank/DDBJ databases">
        <title>Complete sequence of chromosome of Streptomyces violaceusniger Tu 4113.</title>
        <authorList>
            <consortium name="US DOE Joint Genome Institute"/>
            <person name="Lucas S."/>
            <person name="Han J."/>
            <person name="Lapidus A."/>
            <person name="Cheng J.-F."/>
            <person name="Goodwin L."/>
            <person name="Pitluck S."/>
            <person name="Peters L."/>
            <person name="Ivanova N."/>
            <person name="Daligault H."/>
            <person name="Detter J.C."/>
            <person name="Han C."/>
            <person name="Tapia R."/>
            <person name="Land M."/>
            <person name="Hauser L."/>
            <person name="Kyrpides N."/>
            <person name="Ivanova N."/>
            <person name="Pagani I."/>
            <person name="Hagen A."/>
            <person name="Katz L."/>
            <person name="Fiedler H.-P."/>
            <person name="Keasling J."/>
            <person name="Fortman J."/>
            <person name="Woyke T."/>
        </authorList>
    </citation>
    <scope>NUCLEOTIDE SEQUENCE [LARGE SCALE GENOMIC DNA]</scope>
    <source>
        <strain evidence="2">Tu 4113</strain>
    </source>
</reference>
<feature type="compositionally biased region" description="Polar residues" evidence="1">
    <location>
        <begin position="40"/>
        <end position="49"/>
    </location>
</feature>
<name>G2NVJ6_STRV4</name>
<sequence length="49" mass="4815">MPGPFVVRALGGERVAAAAAVPRTPSSGGGGQRRGRLSRVNTGLVSGSP</sequence>
<dbReference type="AlphaFoldDB" id="G2NVJ6"/>
<evidence type="ECO:0000256" key="1">
    <source>
        <dbReference type="SAM" id="MobiDB-lite"/>
    </source>
</evidence>
<feature type="region of interest" description="Disordered" evidence="1">
    <location>
        <begin position="18"/>
        <end position="49"/>
    </location>
</feature>
<organism evidence="2 3">
    <name type="scientific">Streptomyces violaceusniger (strain Tu 4113)</name>
    <dbReference type="NCBI Taxonomy" id="653045"/>
    <lineage>
        <taxon>Bacteria</taxon>
        <taxon>Bacillati</taxon>
        <taxon>Actinomycetota</taxon>
        <taxon>Actinomycetes</taxon>
        <taxon>Kitasatosporales</taxon>
        <taxon>Streptomycetaceae</taxon>
        <taxon>Streptomyces</taxon>
        <taxon>Streptomyces violaceusniger group</taxon>
    </lineage>
</organism>
<proteinExistence type="predicted"/>
<dbReference type="KEGG" id="svl:Strvi_6451"/>
<dbReference type="EMBL" id="CP002994">
    <property type="protein sequence ID" value="AEM85880.1"/>
    <property type="molecule type" value="Genomic_DNA"/>
</dbReference>
<protein>
    <submittedName>
        <fullName evidence="2">Uncharacterized protein</fullName>
    </submittedName>
</protein>
<evidence type="ECO:0000313" key="2">
    <source>
        <dbReference type="EMBL" id="AEM85880.1"/>
    </source>
</evidence>
<dbReference type="HOGENOM" id="CLU_3141446_0_0_11"/>
<keyword evidence="3" id="KW-1185">Reference proteome</keyword>
<dbReference type="Proteomes" id="UP000008703">
    <property type="component" value="Chromosome"/>
</dbReference>
<accession>G2NVJ6</accession>